<protein>
    <recommendedName>
        <fullName evidence="2">alpha-L-rhamnosidase</fullName>
        <ecNumber evidence="2">3.2.1.40</ecNumber>
    </recommendedName>
</protein>
<dbReference type="Proteomes" id="UP001145087">
    <property type="component" value="Unassembled WGS sequence"/>
</dbReference>
<evidence type="ECO:0000256" key="1">
    <source>
        <dbReference type="ARBA" id="ARBA00001445"/>
    </source>
</evidence>
<dbReference type="EC" id="3.2.1.40" evidence="2"/>
<dbReference type="Gene3D" id="1.50.10.10">
    <property type="match status" value="1"/>
</dbReference>
<dbReference type="PANTHER" id="PTHR33307:SF11">
    <property type="entry name" value="ALPHA-L-RHAMNOSIDASE"/>
    <property type="match status" value="1"/>
</dbReference>
<accession>A0A9X3F7K8</accession>
<comment type="catalytic activity">
    <reaction evidence="1">
        <text>Hydrolysis of terminal non-reducing alpha-L-rhamnose residues in alpha-L-rhamnosides.</text>
        <dbReference type="EC" id="3.2.1.40"/>
    </reaction>
</comment>
<dbReference type="PANTHER" id="PTHR33307">
    <property type="entry name" value="ALPHA-RHAMNOSIDASE (EUROFUNG)"/>
    <property type="match status" value="1"/>
</dbReference>
<evidence type="ECO:0000259" key="4">
    <source>
        <dbReference type="Pfam" id="PF05592"/>
    </source>
</evidence>
<proteinExistence type="predicted"/>
<dbReference type="Pfam" id="PF08531">
    <property type="entry name" value="Bac_rhamnosid_N"/>
    <property type="match status" value="1"/>
</dbReference>
<dbReference type="AlphaFoldDB" id="A0A9X3F7K8"/>
<dbReference type="RefSeq" id="WP_343334344.1">
    <property type="nucleotide sequence ID" value="NZ_JAPOHD010000030.1"/>
</dbReference>
<dbReference type="InterPro" id="IPR035396">
    <property type="entry name" value="Bac_rhamnosid6H"/>
</dbReference>
<gene>
    <name evidence="8" type="ORF">OU798_16790</name>
</gene>
<dbReference type="Pfam" id="PF17389">
    <property type="entry name" value="Bac_rhamnosid6H"/>
    <property type="match status" value="1"/>
</dbReference>
<dbReference type="InterPro" id="IPR035398">
    <property type="entry name" value="Bac_rhamnosid_C"/>
</dbReference>
<organism evidence="8 9">
    <name type="scientific">Draconibacterium aestuarii</name>
    <dbReference type="NCBI Taxonomy" id="2998507"/>
    <lineage>
        <taxon>Bacteria</taxon>
        <taxon>Pseudomonadati</taxon>
        <taxon>Bacteroidota</taxon>
        <taxon>Bacteroidia</taxon>
        <taxon>Marinilabiliales</taxon>
        <taxon>Prolixibacteraceae</taxon>
        <taxon>Draconibacterium</taxon>
    </lineage>
</organism>
<evidence type="ECO:0000256" key="3">
    <source>
        <dbReference type="ARBA" id="ARBA00022801"/>
    </source>
</evidence>
<evidence type="ECO:0000259" key="5">
    <source>
        <dbReference type="Pfam" id="PF08531"/>
    </source>
</evidence>
<dbReference type="InterPro" id="IPR016007">
    <property type="entry name" value="Alpha_rhamnosid"/>
</dbReference>
<dbReference type="Gene3D" id="2.60.120.260">
    <property type="entry name" value="Galactose-binding domain-like"/>
    <property type="match status" value="2"/>
</dbReference>
<dbReference type="SUPFAM" id="SSF48208">
    <property type="entry name" value="Six-hairpin glycosidases"/>
    <property type="match status" value="1"/>
</dbReference>
<reference evidence="8" key="1">
    <citation type="submission" date="2022-11" db="EMBL/GenBank/DDBJ databases">
        <title>Marilongibacter aestuarii gen. nov., sp. nov., isolated from tidal flat sediment.</title>
        <authorList>
            <person name="Jiayan W."/>
        </authorList>
    </citation>
    <scope>NUCLEOTIDE SEQUENCE</scope>
    <source>
        <strain evidence="8">Z1-6</strain>
    </source>
</reference>
<keyword evidence="3 8" id="KW-0378">Hydrolase</keyword>
<name>A0A9X3F7K8_9BACT</name>
<dbReference type="InterPro" id="IPR012341">
    <property type="entry name" value="6hp_glycosidase-like_sf"/>
</dbReference>
<evidence type="ECO:0000313" key="9">
    <source>
        <dbReference type="Proteomes" id="UP001145087"/>
    </source>
</evidence>
<dbReference type="InterPro" id="IPR013737">
    <property type="entry name" value="Bac_rhamnosid_N"/>
</dbReference>
<evidence type="ECO:0000259" key="7">
    <source>
        <dbReference type="Pfam" id="PF17390"/>
    </source>
</evidence>
<feature type="domain" description="Alpha-L-rhamnosidase concanavalin-like" evidence="4">
    <location>
        <begin position="373"/>
        <end position="457"/>
    </location>
</feature>
<dbReference type="GO" id="GO:0005975">
    <property type="term" value="P:carbohydrate metabolic process"/>
    <property type="evidence" value="ECO:0007669"/>
    <property type="project" value="InterPro"/>
</dbReference>
<evidence type="ECO:0000259" key="6">
    <source>
        <dbReference type="Pfam" id="PF17389"/>
    </source>
</evidence>
<dbReference type="InterPro" id="IPR008902">
    <property type="entry name" value="Rhamnosid_concanavalin"/>
</dbReference>
<comment type="caution">
    <text evidence="8">The sequence shown here is derived from an EMBL/GenBank/DDBJ whole genome shotgun (WGS) entry which is preliminary data.</text>
</comment>
<dbReference type="PIRSF" id="PIRSF010631">
    <property type="entry name" value="A-rhamnsds"/>
    <property type="match status" value="1"/>
</dbReference>
<sequence>MVEKNFVYILMVLLLSLFACKQQSTFSIVSTTVDNMEEATGVNPESFLFSWKMQSSERGVKQSAYQIQVSKNIDFSEENLIWDSGIIQDEKSILVEYKGTKPEPGQTYFWKVKSTDNFGSESAWSEVNQFTTGLFSEQEWAGAKWIAFDKLAPENRLVPGIHLPGKSYSGKDLGFHKLPLFRKEFQLKKEVKQALVFVSGLGHYEMIINGEKVGSRFLAPGWTHYDKTVLYNTYDVTDMLESDKNAIGVTLGNGFFIVPNNRYRKVMTAYGNPMMILKMQLEYSDGSSEIIVSDESWHTTPGPLTYSSIYAGETYNATLEQKGWDMPEFDDSNWQNVLVVDSPCEELHPEKDYPVELIETIPLKSIAQIEDMENSYLYDYGQNASGTFELSVKGNRGDSITITPAELLDENGHASQQATGRSHYYTYVLKDDGVETWQPKFTYYGFRYIQVDGGTPSSEEQIEGVPEIVELKMIHNRNASPEVGEFSTSFELFNRIDTLIKWAIKSNFQSVLTDCPHREKLGWLEQAFLMGEGVHFNYDVYGLYVKIVDDMMAAQTADGLVPDIAPEYVEFWQDFRDSPEWGSAAVIVPWLIYKWYGDIEPMKKAWPMMEKYVQYLKGKSENNIIDYGLGDWFDMGPERPGYAQLTPKALTATAIYFYDVKLMSEIASIIGKDSDIGKYSNWSDEIKTAFNTKFFDQETKVYSTGSQTAISMPLVVGLVDEENREVVVQTLVESISNSKYELTAGDVGFNYLVKALDSNGQSELLYKMNARDDVPGYGYQLKKGATALTESWPALEVVSNNHLMLGHLMEWFYKGLGGISQTEESLAYKFVKIEPKVVGGIESAKAKYESPYGTILSSWKDSEELFSLAVEIPVNCTAEVIIPAVSIQNVTESGAPVSTAGFNVEQLNGKVSLEVESGKYKFVVQK</sequence>
<dbReference type="InterPro" id="IPR036116">
    <property type="entry name" value="FN3_sf"/>
</dbReference>
<feature type="domain" description="Alpha-L-rhamnosidase six-hairpin glycosidase" evidence="6">
    <location>
        <begin position="482"/>
        <end position="814"/>
    </location>
</feature>
<dbReference type="SUPFAM" id="SSF49265">
    <property type="entry name" value="Fibronectin type III"/>
    <property type="match status" value="1"/>
</dbReference>
<dbReference type="Pfam" id="PF05592">
    <property type="entry name" value="Bac_rhamnosid"/>
    <property type="match status" value="1"/>
</dbReference>
<evidence type="ECO:0000256" key="2">
    <source>
        <dbReference type="ARBA" id="ARBA00012652"/>
    </source>
</evidence>
<dbReference type="EMBL" id="JAPOHD010000030">
    <property type="protein sequence ID" value="MCY1722014.1"/>
    <property type="molecule type" value="Genomic_DNA"/>
</dbReference>
<dbReference type="PROSITE" id="PS51257">
    <property type="entry name" value="PROKAR_LIPOPROTEIN"/>
    <property type="match status" value="1"/>
</dbReference>
<dbReference type="Pfam" id="PF17390">
    <property type="entry name" value="Bac_rhamnosid_C"/>
    <property type="match status" value="1"/>
</dbReference>
<dbReference type="Gene3D" id="2.60.40.10">
    <property type="entry name" value="Immunoglobulins"/>
    <property type="match status" value="1"/>
</dbReference>
<dbReference type="Gene3D" id="2.60.420.10">
    <property type="entry name" value="Maltose phosphorylase, domain 3"/>
    <property type="match status" value="1"/>
</dbReference>
<feature type="domain" description="Alpha-L-rhamnosidase C-terminal" evidence="7">
    <location>
        <begin position="825"/>
        <end position="889"/>
    </location>
</feature>
<dbReference type="Pfam" id="PF25788">
    <property type="entry name" value="Ig_Rha78A_N"/>
    <property type="match status" value="1"/>
</dbReference>
<keyword evidence="9" id="KW-1185">Reference proteome</keyword>
<feature type="domain" description="Bacterial alpha-L-rhamnosidase N-terminal" evidence="5">
    <location>
        <begin position="189"/>
        <end position="357"/>
    </location>
</feature>
<dbReference type="GO" id="GO:0030596">
    <property type="term" value="F:alpha-L-rhamnosidase activity"/>
    <property type="evidence" value="ECO:0007669"/>
    <property type="project" value="UniProtKB-EC"/>
</dbReference>
<evidence type="ECO:0000313" key="8">
    <source>
        <dbReference type="EMBL" id="MCY1722014.1"/>
    </source>
</evidence>
<dbReference type="InterPro" id="IPR008928">
    <property type="entry name" value="6-hairpin_glycosidase_sf"/>
</dbReference>
<dbReference type="InterPro" id="IPR013783">
    <property type="entry name" value="Ig-like_fold"/>
</dbReference>